<reference evidence="3" key="1">
    <citation type="journal article" date="2014" name="Environ. Microbiol.">
        <title>Comparative genomics of the marine bacterial genus Glaciecola reveals the high degree of genomic diversity and genomic characteristic for cold adaptation.</title>
        <authorList>
            <person name="Qin Q.L."/>
            <person name="Xie B.B."/>
            <person name="Yu Y."/>
            <person name="Shu Y.L."/>
            <person name="Rong J.C."/>
            <person name="Zhang Y.J."/>
            <person name="Zhao D.L."/>
            <person name="Chen X.L."/>
            <person name="Zhang X.Y."/>
            <person name="Chen B."/>
            <person name="Zhou B.C."/>
            <person name="Zhang Y.Z."/>
        </authorList>
    </citation>
    <scope>NUCLEOTIDE SEQUENCE [LARGE SCALE GENOMIC DNA]</scope>
    <source>
        <strain evidence="3">ACAM 615</strain>
    </source>
</reference>
<gene>
    <name evidence="2" type="ORF">GPAL_3350</name>
</gene>
<keyword evidence="1" id="KW-0812">Transmembrane</keyword>
<organism evidence="2 3">
    <name type="scientific">Brumicola pallidula DSM 14239 = ACAM 615</name>
    <dbReference type="NCBI Taxonomy" id="1121922"/>
    <lineage>
        <taxon>Bacteria</taxon>
        <taxon>Pseudomonadati</taxon>
        <taxon>Pseudomonadota</taxon>
        <taxon>Gammaproteobacteria</taxon>
        <taxon>Alteromonadales</taxon>
        <taxon>Alteromonadaceae</taxon>
        <taxon>Brumicola</taxon>
    </lineage>
</organism>
<protein>
    <submittedName>
        <fullName evidence="2">Uncharacterized protein</fullName>
    </submittedName>
</protein>
<feature type="transmembrane region" description="Helical" evidence="1">
    <location>
        <begin position="13"/>
        <end position="33"/>
    </location>
</feature>
<evidence type="ECO:0000256" key="1">
    <source>
        <dbReference type="SAM" id="Phobius"/>
    </source>
</evidence>
<keyword evidence="3" id="KW-1185">Reference proteome</keyword>
<keyword evidence="1" id="KW-1133">Transmembrane helix</keyword>
<evidence type="ECO:0000313" key="3">
    <source>
        <dbReference type="Proteomes" id="UP000006251"/>
    </source>
</evidence>
<comment type="caution">
    <text evidence="2">The sequence shown here is derived from an EMBL/GenBank/DDBJ whole genome shotgun (WGS) entry which is preliminary data.</text>
</comment>
<keyword evidence="1" id="KW-0472">Membrane</keyword>
<evidence type="ECO:0000313" key="2">
    <source>
        <dbReference type="EMBL" id="GAC30198.1"/>
    </source>
</evidence>
<name>K6ZMT5_9ALTE</name>
<accession>K6ZMT5</accession>
<proteinExistence type="predicted"/>
<sequence>MKTAFVTFNGLEAGFFIICGINVLLIIADNLLLGKIIVISI</sequence>
<dbReference type="Proteomes" id="UP000006251">
    <property type="component" value="Unassembled WGS sequence"/>
</dbReference>
<dbReference type="EMBL" id="BAEQ01000054">
    <property type="protein sequence ID" value="GAC30198.1"/>
    <property type="molecule type" value="Genomic_DNA"/>
</dbReference>
<dbReference type="AlphaFoldDB" id="K6ZMT5"/>